<dbReference type="InterPro" id="IPR029063">
    <property type="entry name" value="SAM-dependent_MTases_sf"/>
</dbReference>
<dbReference type="PANTHER" id="PTHR13847">
    <property type="entry name" value="SARCOSINE DEHYDROGENASE-RELATED"/>
    <property type="match status" value="1"/>
</dbReference>
<feature type="domain" description="MnmC-like methyltransferase" evidence="11">
    <location>
        <begin position="114"/>
        <end position="238"/>
    </location>
</feature>
<keyword evidence="8" id="KW-0560">Oxidoreductase</keyword>
<gene>
    <name evidence="12" type="ORF">MNBD_GAMMA03-1755</name>
</gene>
<dbReference type="Gene3D" id="3.40.50.150">
    <property type="entry name" value="Vaccinia Virus protein VP39"/>
    <property type="match status" value="1"/>
</dbReference>
<evidence type="ECO:0000259" key="11">
    <source>
        <dbReference type="Pfam" id="PF05430"/>
    </source>
</evidence>
<protein>
    <submittedName>
        <fullName evidence="12">tRNA (5-methylaminomethyl-2-thiouridylate)-methyltransferase / FAD-dependent cmnm(5)s(2)U34 oxidoreductase</fullName>
        <ecNumber evidence="12">2.1.1.61</ecNumber>
    </submittedName>
</protein>
<dbReference type="NCBIfam" id="NF002481">
    <property type="entry name" value="PRK01747.1-2"/>
    <property type="match status" value="1"/>
</dbReference>
<dbReference type="GO" id="GO:0032259">
    <property type="term" value="P:methylation"/>
    <property type="evidence" value="ECO:0007669"/>
    <property type="project" value="UniProtKB-KW"/>
</dbReference>
<evidence type="ECO:0000256" key="8">
    <source>
        <dbReference type="ARBA" id="ARBA00023002"/>
    </source>
</evidence>
<dbReference type="PANTHER" id="PTHR13847:SF283">
    <property type="entry name" value="TRNA 5-METHYLAMINOMETHYL-2-THIOURIDINE BIOSYNTHESIS BIFUNCTIONAL PROTEIN MNMC"/>
    <property type="match status" value="1"/>
</dbReference>
<keyword evidence="2 12" id="KW-0489">Methyltransferase</keyword>
<dbReference type="NCBIfam" id="NF033855">
    <property type="entry name" value="tRNA_MNMC2"/>
    <property type="match status" value="1"/>
</dbReference>
<keyword evidence="3" id="KW-0285">Flavoprotein</keyword>
<dbReference type="NCBIfam" id="TIGR03197">
    <property type="entry name" value="MnmC_Cterm"/>
    <property type="match status" value="1"/>
</dbReference>
<dbReference type="InterPro" id="IPR008471">
    <property type="entry name" value="MnmC-like_methylTransf"/>
</dbReference>
<dbReference type="EC" id="2.1.1.61" evidence="12"/>
<evidence type="ECO:0000313" key="12">
    <source>
        <dbReference type="EMBL" id="VAW46275.1"/>
    </source>
</evidence>
<dbReference type="InterPro" id="IPR017610">
    <property type="entry name" value="tRNA_S-uridine_synth_MnmC_C"/>
</dbReference>
<evidence type="ECO:0000256" key="2">
    <source>
        <dbReference type="ARBA" id="ARBA00022603"/>
    </source>
</evidence>
<keyword evidence="6" id="KW-0819">tRNA processing</keyword>
<evidence type="ECO:0000256" key="4">
    <source>
        <dbReference type="ARBA" id="ARBA00022679"/>
    </source>
</evidence>
<dbReference type="Pfam" id="PF05430">
    <property type="entry name" value="Methyltransf_30"/>
    <property type="match status" value="1"/>
</dbReference>
<keyword evidence="5" id="KW-0949">S-adenosyl-L-methionine</keyword>
<evidence type="ECO:0000256" key="1">
    <source>
        <dbReference type="ARBA" id="ARBA00022490"/>
    </source>
</evidence>
<organism evidence="12">
    <name type="scientific">hydrothermal vent metagenome</name>
    <dbReference type="NCBI Taxonomy" id="652676"/>
    <lineage>
        <taxon>unclassified sequences</taxon>
        <taxon>metagenomes</taxon>
        <taxon>ecological metagenomes</taxon>
    </lineage>
</organism>
<evidence type="ECO:0000256" key="6">
    <source>
        <dbReference type="ARBA" id="ARBA00022694"/>
    </source>
</evidence>
<dbReference type="SUPFAM" id="SSF54373">
    <property type="entry name" value="FAD-linked reductases, C-terminal domain"/>
    <property type="match status" value="1"/>
</dbReference>
<proteinExistence type="inferred from homology"/>
<evidence type="ECO:0000256" key="5">
    <source>
        <dbReference type="ARBA" id="ARBA00022691"/>
    </source>
</evidence>
<keyword evidence="7" id="KW-0274">FAD</keyword>
<evidence type="ECO:0000259" key="10">
    <source>
        <dbReference type="Pfam" id="PF01266"/>
    </source>
</evidence>
<dbReference type="InterPro" id="IPR006076">
    <property type="entry name" value="FAD-dep_OxRdtase"/>
</dbReference>
<dbReference type="Gene3D" id="3.30.9.10">
    <property type="entry name" value="D-Amino Acid Oxidase, subunit A, domain 2"/>
    <property type="match status" value="1"/>
</dbReference>
<dbReference type="AlphaFoldDB" id="A0A3B0VRN8"/>
<dbReference type="GO" id="GO:0008033">
    <property type="term" value="P:tRNA processing"/>
    <property type="evidence" value="ECO:0007669"/>
    <property type="project" value="UniProtKB-KW"/>
</dbReference>
<dbReference type="GO" id="GO:0016645">
    <property type="term" value="F:oxidoreductase activity, acting on the CH-NH group of donors"/>
    <property type="evidence" value="ECO:0007669"/>
    <property type="project" value="InterPro"/>
</dbReference>
<evidence type="ECO:0000256" key="9">
    <source>
        <dbReference type="ARBA" id="ARBA00023268"/>
    </source>
</evidence>
<evidence type="ECO:0000256" key="7">
    <source>
        <dbReference type="ARBA" id="ARBA00022827"/>
    </source>
</evidence>
<evidence type="ECO:0000256" key="3">
    <source>
        <dbReference type="ARBA" id="ARBA00022630"/>
    </source>
</evidence>
<dbReference type="InterPro" id="IPR047785">
    <property type="entry name" value="tRNA_MNMC2"/>
</dbReference>
<sequence>MSFEKLLTANVTWTDKCVPHSALFDDYYFSSDDGLAEVEHTFIQPNQLISRFSKSKMNKVFRIAETGFGSGLNFLVAVQHWLTHSLPDHQLHFMSFEKHPMRWTDIARVHQQYPQFKTLSNELKAQYPLLIAGWHDCWLCNNRVRLTLWFGDVLKGLPECDASSGSQVDAWILDGFTPSKNPDMWQPALYRQMARLSHKQTSFATFTAAGEVRRSLQAAGFKVQKASGYGKKREMCFGKIEQLRKHSLKAPWFCRPAPVKTGTAIVVGAGLAGASIAYQLAKAGWQVRVLEAQAEVATQASGNLAGTVHPLITADWNLRSQWYLQGFEAMLRLITPWLNHQELTGELHGIVQMLVTETSLKRVKKALIQVGLPTKLAVWLTREEVTQKLGTEATASGLFFPKGGWLNPTSVVKRCLQHHNITVQTNQIATDIIPPSNSDKKQLLWQVKTTSQLWQSNIVVLATGSLNETLNLTPELPIRPVKGQVSHLNSEQFHPPLNYPVTHSGYSSPCHGGAVSGATFEAPNMSEKISITGHQHNLNAANNALPNWVDATAKTVQGRVAFRPTTPDHLPIVGAIPDFKWMEQAYLTQSHTHVVYKYPKQRYQTGLYVSNGHGSRGLMSVFLAAESLLADIQGSALVQPLSLYHANHPARFAIRKWRSGK</sequence>
<dbReference type="Gene3D" id="3.50.50.60">
    <property type="entry name" value="FAD/NAD(P)-binding domain"/>
    <property type="match status" value="1"/>
</dbReference>
<reference evidence="12" key="1">
    <citation type="submission" date="2018-06" db="EMBL/GenBank/DDBJ databases">
        <authorList>
            <person name="Zhirakovskaya E."/>
        </authorList>
    </citation>
    <scope>NUCLEOTIDE SEQUENCE</scope>
</reference>
<dbReference type="EMBL" id="UOFC01000093">
    <property type="protein sequence ID" value="VAW46275.1"/>
    <property type="molecule type" value="Genomic_DNA"/>
</dbReference>
<dbReference type="HAMAP" id="MF_01102">
    <property type="entry name" value="MnmC"/>
    <property type="match status" value="1"/>
</dbReference>
<keyword evidence="9" id="KW-0511">Multifunctional enzyme</keyword>
<dbReference type="GO" id="GO:0005737">
    <property type="term" value="C:cytoplasm"/>
    <property type="evidence" value="ECO:0007669"/>
    <property type="project" value="TreeGrafter"/>
</dbReference>
<feature type="domain" description="FAD dependent oxidoreductase" evidence="10">
    <location>
        <begin position="265"/>
        <end position="629"/>
    </location>
</feature>
<dbReference type="InterPro" id="IPR036188">
    <property type="entry name" value="FAD/NAD-bd_sf"/>
</dbReference>
<name>A0A3B0VRN8_9ZZZZ</name>
<dbReference type="Pfam" id="PF01266">
    <property type="entry name" value="DAO"/>
    <property type="match status" value="1"/>
</dbReference>
<dbReference type="SUPFAM" id="SSF51905">
    <property type="entry name" value="FAD/NAD(P)-binding domain"/>
    <property type="match status" value="1"/>
</dbReference>
<dbReference type="GO" id="GO:0004808">
    <property type="term" value="F:tRNA (5-methylaminomethyl-2-thiouridylate)(34)-methyltransferase activity"/>
    <property type="evidence" value="ECO:0007669"/>
    <property type="project" value="UniProtKB-EC"/>
</dbReference>
<dbReference type="InterPro" id="IPR023032">
    <property type="entry name" value="tRNA_MAMT_biosynth_bifunc_MnmC"/>
</dbReference>
<keyword evidence="4 12" id="KW-0808">Transferase</keyword>
<accession>A0A3B0VRN8</accession>
<keyword evidence="1" id="KW-0963">Cytoplasm</keyword>